<dbReference type="InterPro" id="IPR036390">
    <property type="entry name" value="WH_DNA-bd_sf"/>
</dbReference>
<protein>
    <submittedName>
        <fullName evidence="5">GntR family transcriptional regulator</fullName>
    </submittedName>
</protein>
<dbReference type="GO" id="GO:0003700">
    <property type="term" value="F:DNA-binding transcription factor activity"/>
    <property type="evidence" value="ECO:0007669"/>
    <property type="project" value="InterPro"/>
</dbReference>
<sequence length="248" mass="28999">MMDYDALYIQLLKSIKEKMIRGEYQIGDRLESERSMAEQYGINRMTVRRALKSLEEEGYLQARRGSGTYVVNLPAIEPQIEQGTVAHFSLSEQIRLAGYESSRDVLSMRKISCEGKIKEKFPQSEMVFELVRLSRVNNAPYAVQKTHIPADIFWDAERYDFAEGSLYEYMDIHGHYPKKVESILKIVRPPKEYAEYLELPVGKMVYFLEYFGYDKQNTLMEYTISYHSPQNTSFKYVVRKNCMESPPV</sequence>
<evidence type="ECO:0000256" key="3">
    <source>
        <dbReference type="ARBA" id="ARBA00023163"/>
    </source>
</evidence>
<dbReference type="PANTHER" id="PTHR44846:SF1">
    <property type="entry name" value="MANNOSYL-D-GLYCERATE TRANSPORT_METABOLISM SYSTEM REPRESSOR MNGR-RELATED"/>
    <property type="match status" value="1"/>
</dbReference>
<comment type="caution">
    <text evidence="5">The sequence shown here is derived from an EMBL/GenBank/DDBJ whole genome shotgun (WGS) entry which is preliminary data.</text>
</comment>
<dbReference type="SMART" id="SM00345">
    <property type="entry name" value="HTH_GNTR"/>
    <property type="match status" value="1"/>
</dbReference>
<evidence type="ECO:0000259" key="4">
    <source>
        <dbReference type="PROSITE" id="PS50949"/>
    </source>
</evidence>
<dbReference type="InterPro" id="IPR050679">
    <property type="entry name" value="Bact_HTH_transcr_reg"/>
</dbReference>
<dbReference type="CDD" id="cd07377">
    <property type="entry name" value="WHTH_GntR"/>
    <property type="match status" value="1"/>
</dbReference>
<dbReference type="InterPro" id="IPR036388">
    <property type="entry name" value="WH-like_DNA-bd_sf"/>
</dbReference>
<keyword evidence="3" id="KW-0804">Transcription</keyword>
<accession>A0A7X2NIL4</accession>
<dbReference type="InterPro" id="IPR028978">
    <property type="entry name" value="Chorismate_lyase_/UTRA_dom_sf"/>
</dbReference>
<dbReference type="SUPFAM" id="SSF64288">
    <property type="entry name" value="Chorismate lyase-like"/>
    <property type="match status" value="1"/>
</dbReference>
<dbReference type="Proteomes" id="UP000429958">
    <property type="component" value="Unassembled WGS sequence"/>
</dbReference>
<organism evidence="5 6">
    <name type="scientific">Clostridium porci</name>
    <dbReference type="NCBI Taxonomy" id="2605778"/>
    <lineage>
        <taxon>Bacteria</taxon>
        <taxon>Bacillati</taxon>
        <taxon>Bacillota</taxon>
        <taxon>Clostridia</taxon>
        <taxon>Eubacteriales</taxon>
        <taxon>Clostridiaceae</taxon>
        <taxon>Clostridium</taxon>
    </lineage>
</organism>
<dbReference type="AlphaFoldDB" id="A0A7X2NIL4"/>
<keyword evidence="2" id="KW-0238">DNA-binding</keyword>
<keyword evidence="1" id="KW-0805">Transcription regulation</keyword>
<dbReference type="PRINTS" id="PR00035">
    <property type="entry name" value="HTHGNTR"/>
</dbReference>
<dbReference type="RefSeq" id="WP_154470875.1">
    <property type="nucleotide sequence ID" value="NZ_VUMD01000002.1"/>
</dbReference>
<dbReference type="Gene3D" id="3.40.1410.10">
    <property type="entry name" value="Chorismate lyase-like"/>
    <property type="match status" value="1"/>
</dbReference>
<dbReference type="InterPro" id="IPR011663">
    <property type="entry name" value="UTRA"/>
</dbReference>
<evidence type="ECO:0000313" key="5">
    <source>
        <dbReference type="EMBL" id="MSS35460.1"/>
    </source>
</evidence>
<dbReference type="GO" id="GO:0003677">
    <property type="term" value="F:DNA binding"/>
    <property type="evidence" value="ECO:0007669"/>
    <property type="project" value="UniProtKB-KW"/>
</dbReference>
<keyword evidence="6" id="KW-1185">Reference proteome</keyword>
<dbReference type="Gene3D" id="1.10.10.10">
    <property type="entry name" value="Winged helix-like DNA-binding domain superfamily/Winged helix DNA-binding domain"/>
    <property type="match status" value="1"/>
</dbReference>
<gene>
    <name evidence="5" type="ORF">FYJ39_02405</name>
</gene>
<dbReference type="PROSITE" id="PS50949">
    <property type="entry name" value="HTH_GNTR"/>
    <property type="match status" value="1"/>
</dbReference>
<proteinExistence type="predicted"/>
<dbReference type="PANTHER" id="PTHR44846">
    <property type="entry name" value="MANNOSYL-D-GLYCERATE TRANSPORT/METABOLISM SYSTEM REPRESSOR MNGR-RELATED"/>
    <property type="match status" value="1"/>
</dbReference>
<evidence type="ECO:0000313" key="6">
    <source>
        <dbReference type="Proteomes" id="UP000429958"/>
    </source>
</evidence>
<dbReference type="Pfam" id="PF07702">
    <property type="entry name" value="UTRA"/>
    <property type="match status" value="1"/>
</dbReference>
<evidence type="ECO:0000256" key="1">
    <source>
        <dbReference type="ARBA" id="ARBA00023015"/>
    </source>
</evidence>
<dbReference type="Pfam" id="PF00392">
    <property type="entry name" value="GntR"/>
    <property type="match status" value="1"/>
</dbReference>
<reference evidence="5 6" key="1">
    <citation type="submission" date="2019-08" db="EMBL/GenBank/DDBJ databases">
        <title>In-depth cultivation of the pig gut microbiome towards novel bacterial diversity and tailored functional studies.</title>
        <authorList>
            <person name="Wylensek D."/>
            <person name="Hitch T.C.A."/>
            <person name="Clavel T."/>
        </authorList>
    </citation>
    <scope>NUCLEOTIDE SEQUENCE [LARGE SCALE GENOMIC DNA]</scope>
    <source>
        <strain evidence="5 6">WCA-389-WT-23D1</strain>
    </source>
</reference>
<dbReference type="SUPFAM" id="SSF46785">
    <property type="entry name" value="Winged helix' DNA-binding domain"/>
    <property type="match status" value="1"/>
</dbReference>
<name>A0A7X2NIL4_9CLOT</name>
<dbReference type="SMART" id="SM00866">
    <property type="entry name" value="UTRA"/>
    <property type="match status" value="1"/>
</dbReference>
<dbReference type="EMBL" id="VUMD01000002">
    <property type="protein sequence ID" value="MSS35460.1"/>
    <property type="molecule type" value="Genomic_DNA"/>
</dbReference>
<evidence type="ECO:0000256" key="2">
    <source>
        <dbReference type="ARBA" id="ARBA00023125"/>
    </source>
</evidence>
<dbReference type="InterPro" id="IPR000524">
    <property type="entry name" value="Tscrpt_reg_HTH_GntR"/>
</dbReference>
<feature type="domain" description="HTH gntR-type" evidence="4">
    <location>
        <begin position="5"/>
        <end position="73"/>
    </location>
</feature>
<dbReference type="GO" id="GO:0045892">
    <property type="term" value="P:negative regulation of DNA-templated transcription"/>
    <property type="evidence" value="ECO:0007669"/>
    <property type="project" value="TreeGrafter"/>
</dbReference>